<dbReference type="Proteomes" id="UP000281553">
    <property type="component" value="Unassembled WGS sequence"/>
</dbReference>
<organism evidence="7 8">
    <name type="scientific">Dibothriocephalus latus</name>
    <name type="common">Fish tapeworm</name>
    <name type="synonym">Diphyllobothrium latum</name>
    <dbReference type="NCBI Taxonomy" id="60516"/>
    <lineage>
        <taxon>Eukaryota</taxon>
        <taxon>Metazoa</taxon>
        <taxon>Spiralia</taxon>
        <taxon>Lophotrochozoa</taxon>
        <taxon>Platyhelminthes</taxon>
        <taxon>Cestoda</taxon>
        <taxon>Eucestoda</taxon>
        <taxon>Diphyllobothriidea</taxon>
        <taxon>Diphyllobothriidae</taxon>
        <taxon>Dibothriocephalus</taxon>
    </lineage>
</organism>
<gene>
    <name evidence="7" type="ORF">DILT_LOCUS6303</name>
</gene>
<dbReference type="EMBL" id="UYRU01049227">
    <property type="protein sequence ID" value="VDN10472.1"/>
    <property type="molecule type" value="Genomic_DNA"/>
</dbReference>
<evidence type="ECO:0000259" key="6">
    <source>
        <dbReference type="Pfam" id="PF07569"/>
    </source>
</evidence>
<evidence type="ECO:0000256" key="3">
    <source>
        <dbReference type="ARBA" id="ARBA00022737"/>
    </source>
</evidence>
<name>A0A3P7NPV1_DIBLA</name>
<keyword evidence="5" id="KW-0539">Nucleus</keyword>
<dbReference type="GO" id="GO:0000417">
    <property type="term" value="C:HIR complex"/>
    <property type="evidence" value="ECO:0007669"/>
    <property type="project" value="TreeGrafter"/>
</dbReference>
<dbReference type="PANTHER" id="PTHR13831:SF0">
    <property type="entry name" value="PROTEIN HIRA"/>
    <property type="match status" value="1"/>
</dbReference>
<evidence type="ECO:0000256" key="4">
    <source>
        <dbReference type="ARBA" id="ARBA00022853"/>
    </source>
</evidence>
<dbReference type="InterPro" id="IPR031120">
    <property type="entry name" value="HIR1-like"/>
</dbReference>
<dbReference type="OrthoDB" id="1741719at2759"/>
<reference evidence="7 8" key="1">
    <citation type="submission" date="2018-11" db="EMBL/GenBank/DDBJ databases">
        <authorList>
            <consortium name="Pathogen Informatics"/>
        </authorList>
    </citation>
    <scope>NUCLEOTIDE SEQUENCE [LARGE SCALE GENOMIC DNA]</scope>
</reference>
<evidence type="ECO:0000256" key="1">
    <source>
        <dbReference type="ARBA" id="ARBA00004123"/>
    </source>
</evidence>
<dbReference type="GO" id="GO:0005634">
    <property type="term" value="C:nucleus"/>
    <property type="evidence" value="ECO:0007669"/>
    <property type="project" value="UniProtKB-SubCell"/>
</dbReference>
<dbReference type="GO" id="GO:0000785">
    <property type="term" value="C:chromatin"/>
    <property type="evidence" value="ECO:0007669"/>
    <property type="project" value="TreeGrafter"/>
</dbReference>
<keyword evidence="2" id="KW-0853">WD repeat</keyword>
<dbReference type="GO" id="GO:0006338">
    <property type="term" value="P:chromatin remodeling"/>
    <property type="evidence" value="ECO:0007669"/>
    <property type="project" value="InterPro"/>
</dbReference>
<keyword evidence="8" id="KW-1185">Reference proteome</keyword>
<evidence type="ECO:0000256" key="5">
    <source>
        <dbReference type="ARBA" id="ARBA00023242"/>
    </source>
</evidence>
<dbReference type="PANTHER" id="PTHR13831">
    <property type="entry name" value="MEMBER OF THE HIR1 FAMILY OF WD-REPEAT PROTEINS"/>
    <property type="match status" value="1"/>
</dbReference>
<feature type="domain" description="Protein HIRA-like C-terminal" evidence="6">
    <location>
        <begin position="2"/>
        <end position="133"/>
    </location>
</feature>
<evidence type="ECO:0000313" key="8">
    <source>
        <dbReference type="Proteomes" id="UP000281553"/>
    </source>
</evidence>
<dbReference type="InterPro" id="IPR011494">
    <property type="entry name" value="HIRA-like_C"/>
</dbReference>
<dbReference type="GO" id="GO:0031491">
    <property type="term" value="F:nucleosome binding"/>
    <property type="evidence" value="ECO:0007669"/>
    <property type="project" value="TreeGrafter"/>
</dbReference>
<dbReference type="GO" id="GO:0006351">
    <property type="term" value="P:DNA-templated transcription"/>
    <property type="evidence" value="ECO:0007669"/>
    <property type="project" value="InterPro"/>
</dbReference>
<comment type="subcellular location">
    <subcellularLocation>
        <location evidence="1">Nucleus</location>
    </subcellularLocation>
</comment>
<keyword evidence="3" id="KW-0677">Repeat</keyword>
<dbReference type="AlphaFoldDB" id="A0A3P7NPV1"/>
<keyword evidence="4" id="KW-0156">Chromatin regulator</keyword>
<proteinExistence type="predicted"/>
<evidence type="ECO:0000256" key="2">
    <source>
        <dbReference type="ARBA" id="ARBA00022574"/>
    </source>
</evidence>
<accession>A0A3P7NPV1</accession>
<dbReference type="Pfam" id="PF07569">
    <property type="entry name" value="Hira"/>
    <property type="match status" value="1"/>
</dbReference>
<evidence type="ECO:0000313" key="7">
    <source>
        <dbReference type="EMBL" id="VDN10472.1"/>
    </source>
</evidence>
<dbReference type="GO" id="GO:0006355">
    <property type="term" value="P:regulation of DNA-templated transcription"/>
    <property type="evidence" value="ECO:0007669"/>
    <property type="project" value="InterPro"/>
</dbReference>
<protein>
    <recommendedName>
        <fullName evidence="6">Protein HIRA-like C-terminal domain-containing protein</fullName>
    </recommendedName>
</protein>
<sequence length="189" mass="21599">MEFTDKGHLVVRLVCGSCYLFNTDLRVWIELFDALDPVKCHAAISMQRSCPSGPLCSLQHISKLTAPKTAALPLEISQYSSAQRQSLSEFLECQMQGAELVGSPAEFKFWLLRWFRHLVEDGEDERIRQVCMEFIGPFLSASKTSWQPTIKGISKRSLVKELLALFALNLRMQRLYVELKELLEQSQET</sequence>